<reference evidence="4" key="2">
    <citation type="submission" date="2021-04" db="EMBL/GenBank/DDBJ databases">
        <authorList>
            <person name="Gilroy R."/>
        </authorList>
    </citation>
    <scope>NUCLEOTIDE SEQUENCE</scope>
    <source>
        <strain evidence="4">5790</strain>
    </source>
</reference>
<evidence type="ECO:0000256" key="2">
    <source>
        <dbReference type="ARBA" id="ARBA00023102"/>
    </source>
</evidence>
<dbReference type="PANTHER" id="PTHR23133:SF2">
    <property type="entry name" value="IMIDAZOLEGLYCEROL-PHOSPHATE DEHYDRATASE"/>
    <property type="match status" value="1"/>
</dbReference>
<dbReference type="PANTHER" id="PTHR23133">
    <property type="entry name" value="IMIDAZOLEGLYCEROL-PHOSPHATE DEHYDRATASE HIS7"/>
    <property type="match status" value="1"/>
</dbReference>
<dbReference type="Proteomes" id="UP000824162">
    <property type="component" value="Unassembled WGS sequence"/>
</dbReference>
<keyword evidence="2" id="KW-0368">Histidine biosynthesis</keyword>
<evidence type="ECO:0000313" key="4">
    <source>
        <dbReference type="EMBL" id="HIV86066.1"/>
    </source>
</evidence>
<comment type="caution">
    <text evidence="4">The sequence shown here is derived from an EMBL/GenBank/DDBJ whole genome shotgun (WGS) entry which is preliminary data.</text>
</comment>
<sequence>MNKIISVKRKSSETVINIEIEHGSLKPNYRSKIKTPLPFLNHMIEHIAWRAALNISIDMEFDEFELCHLVCEDVGMTLGKAVGEYIRLCSPSGYGFALGLIDEACAEAVISFEDRALLKFSSDVEYCENVEGMPSEELLTFLDGFTQGARCTLFINLKSGENGHHIWEAVFRAVGIALGAALTPDKNREGLTSGVAGKVEYEISTREVQ</sequence>
<evidence type="ECO:0000256" key="3">
    <source>
        <dbReference type="ARBA" id="ARBA00023239"/>
    </source>
</evidence>
<gene>
    <name evidence="4" type="ORF">H9900_04565</name>
</gene>
<proteinExistence type="predicted"/>
<dbReference type="InterPro" id="IPR000807">
    <property type="entry name" value="ImidazoleglycerolP_deHydtase"/>
</dbReference>
<dbReference type="Pfam" id="PF00475">
    <property type="entry name" value="IGPD"/>
    <property type="match status" value="1"/>
</dbReference>
<keyword evidence="3" id="KW-0456">Lyase</keyword>
<keyword evidence="1" id="KW-0028">Amino-acid biosynthesis</keyword>
<dbReference type="InterPro" id="IPR020568">
    <property type="entry name" value="Ribosomal_Su5_D2-typ_SF"/>
</dbReference>
<organism evidence="4 5">
    <name type="scientific">Candidatus Monoglobus merdigallinarum</name>
    <dbReference type="NCBI Taxonomy" id="2838698"/>
    <lineage>
        <taxon>Bacteria</taxon>
        <taxon>Bacillati</taxon>
        <taxon>Bacillota</taxon>
        <taxon>Clostridia</taxon>
        <taxon>Monoglobales</taxon>
        <taxon>Monoglobaceae</taxon>
        <taxon>Monoglobus</taxon>
    </lineage>
</organism>
<evidence type="ECO:0000313" key="5">
    <source>
        <dbReference type="Proteomes" id="UP000824162"/>
    </source>
</evidence>
<dbReference type="InterPro" id="IPR038494">
    <property type="entry name" value="IGPD_sf"/>
</dbReference>
<dbReference type="AlphaFoldDB" id="A0A9D1PS49"/>
<evidence type="ECO:0008006" key="6">
    <source>
        <dbReference type="Google" id="ProtNLM"/>
    </source>
</evidence>
<reference evidence="4" key="1">
    <citation type="journal article" date="2021" name="PeerJ">
        <title>Extensive microbial diversity within the chicken gut microbiome revealed by metagenomics and culture.</title>
        <authorList>
            <person name="Gilroy R."/>
            <person name="Ravi A."/>
            <person name="Getino M."/>
            <person name="Pursley I."/>
            <person name="Horton D.L."/>
            <person name="Alikhan N.F."/>
            <person name="Baker D."/>
            <person name="Gharbi K."/>
            <person name="Hall N."/>
            <person name="Watson M."/>
            <person name="Adriaenssens E.M."/>
            <person name="Foster-Nyarko E."/>
            <person name="Jarju S."/>
            <person name="Secka A."/>
            <person name="Antonio M."/>
            <person name="Oren A."/>
            <person name="Chaudhuri R.R."/>
            <person name="La Ragione R."/>
            <person name="Hildebrand F."/>
            <person name="Pallen M.J."/>
        </authorList>
    </citation>
    <scope>NUCLEOTIDE SEQUENCE</scope>
    <source>
        <strain evidence="4">5790</strain>
    </source>
</reference>
<dbReference type="GO" id="GO:0004424">
    <property type="term" value="F:imidazoleglycerol-phosphate dehydratase activity"/>
    <property type="evidence" value="ECO:0007669"/>
    <property type="project" value="InterPro"/>
</dbReference>
<dbReference type="EMBL" id="DXIJ01000095">
    <property type="protein sequence ID" value="HIV86066.1"/>
    <property type="molecule type" value="Genomic_DNA"/>
</dbReference>
<name>A0A9D1PS49_9FIRM</name>
<dbReference type="Gene3D" id="3.30.230.40">
    <property type="entry name" value="Imidazole glycerol phosphate dehydratase, domain 1"/>
    <property type="match status" value="2"/>
</dbReference>
<protein>
    <recommendedName>
        <fullName evidence="6">Imidazoleglycerol-phosphate dehydratase</fullName>
    </recommendedName>
</protein>
<dbReference type="SUPFAM" id="SSF54211">
    <property type="entry name" value="Ribosomal protein S5 domain 2-like"/>
    <property type="match status" value="2"/>
</dbReference>
<evidence type="ECO:0000256" key="1">
    <source>
        <dbReference type="ARBA" id="ARBA00022605"/>
    </source>
</evidence>
<dbReference type="GO" id="GO:0000105">
    <property type="term" value="P:L-histidine biosynthetic process"/>
    <property type="evidence" value="ECO:0007669"/>
    <property type="project" value="UniProtKB-KW"/>
</dbReference>
<accession>A0A9D1PS49</accession>